<dbReference type="RefSeq" id="WP_150614350.1">
    <property type="nucleotide sequence ID" value="NZ_CABPRU010000011.1"/>
</dbReference>
<gene>
    <name evidence="1" type="ORF">PTE31013_03889</name>
</gene>
<name>A0A5E4XG16_9BURK</name>
<dbReference type="EMBL" id="CABPRU010000011">
    <property type="protein sequence ID" value="VVE35206.1"/>
    <property type="molecule type" value="Genomic_DNA"/>
</dbReference>
<proteinExistence type="predicted"/>
<evidence type="ECO:0000313" key="2">
    <source>
        <dbReference type="Proteomes" id="UP000334380"/>
    </source>
</evidence>
<reference evidence="1 2" key="1">
    <citation type="submission" date="2019-08" db="EMBL/GenBank/DDBJ databases">
        <authorList>
            <person name="Peeters C."/>
        </authorList>
    </citation>
    <scope>NUCLEOTIDE SEQUENCE [LARGE SCALE GENOMIC DNA]</scope>
    <source>
        <strain evidence="1 2">LMG 31013</strain>
    </source>
</reference>
<accession>A0A5E4XG16</accession>
<sequence length="118" mass="13168">MQPSGNSGFRSMPEVALADVRKIMIWDANRLICQHWVCTIVLPYDLWRAGNSLSMFWELKSDMDARKGGETQKAMEKAQQWIWRLPREGTTRGGLGEAAGGIAKAIPGYFGLRKARGA</sequence>
<protein>
    <submittedName>
        <fullName evidence="1">Uncharacterized protein</fullName>
    </submittedName>
</protein>
<evidence type="ECO:0000313" key="1">
    <source>
        <dbReference type="EMBL" id="VVE35206.1"/>
    </source>
</evidence>
<keyword evidence="2" id="KW-1185">Reference proteome</keyword>
<dbReference type="Proteomes" id="UP000334380">
    <property type="component" value="Unassembled WGS sequence"/>
</dbReference>
<dbReference type="AlphaFoldDB" id="A0A5E4XG16"/>
<organism evidence="1 2">
    <name type="scientific">Pandoraea terrigena</name>
    <dbReference type="NCBI Taxonomy" id="2508292"/>
    <lineage>
        <taxon>Bacteria</taxon>
        <taxon>Pseudomonadati</taxon>
        <taxon>Pseudomonadota</taxon>
        <taxon>Betaproteobacteria</taxon>
        <taxon>Burkholderiales</taxon>
        <taxon>Burkholderiaceae</taxon>
        <taxon>Pandoraea</taxon>
    </lineage>
</organism>